<feature type="compositionally biased region" description="Basic and acidic residues" evidence="1">
    <location>
        <begin position="255"/>
        <end position="268"/>
    </location>
</feature>
<feature type="compositionally biased region" description="Basic and acidic residues" evidence="1">
    <location>
        <begin position="62"/>
        <end position="71"/>
    </location>
</feature>
<evidence type="ECO:0000256" key="1">
    <source>
        <dbReference type="SAM" id="MobiDB-lite"/>
    </source>
</evidence>
<organism evidence="2 3">
    <name type="scientific">Puccinia coronata f. sp. avenae</name>
    <dbReference type="NCBI Taxonomy" id="200324"/>
    <lineage>
        <taxon>Eukaryota</taxon>
        <taxon>Fungi</taxon>
        <taxon>Dikarya</taxon>
        <taxon>Basidiomycota</taxon>
        <taxon>Pucciniomycotina</taxon>
        <taxon>Pucciniomycetes</taxon>
        <taxon>Pucciniales</taxon>
        <taxon>Pucciniaceae</taxon>
        <taxon>Puccinia</taxon>
    </lineage>
</organism>
<feature type="region of interest" description="Disordered" evidence="1">
    <location>
        <begin position="106"/>
        <end position="127"/>
    </location>
</feature>
<name>A0A2N5VGZ5_9BASI</name>
<dbReference type="Proteomes" id="UP000235392">
    <property type="component" value="Unassembled WGS sequence"/>
</dbReference>
<gene>
    <name evidence="2" type="ORF">PCASD_02961</name>
</gene>
<evidence type="ECO:0000313" key="2">
    <source>
        <dbReference type="EMBL" id="PLW49176.1"/>
    </source>
</evidence>
<feature type="region of interest" description="Disordered" evidence="1">
    <location>
        <begin position="1"/>
        <end position="93"/>
    </location>
</feature>
<protein>
    <submittedName>
        <fullName evidence="2">Uncharacterized protein</fullName>
    </submittedName>
</protein>
<reference evidence="2 3" key="1">
    <citation type="submission" date="2017-11" db="EMBL/GenBank/DDBJ databases">
        <title>De novo assembly and phasing of dikaryotic genomes from two isolates of Puccinia coronata f. sp. avenae, the causal agent of oat crown rust.</title>
        <authorList>
            <person name="Miller M.E."/>
            <person name="Zhang Y."/>
            <person name="Omidvar V."/>
            <person name="Sperschneider J."/>
            <person name="Schwessinger B."/>
            <person name="Raley C."/>
            <person name="Palmer J.M."/>
            <person name="Garnica D."/>
            <person name="Upadhyaya N."/>
            <person name="Rathjen J."/>
            <person name="Taylor J.M."/>
            <person name="Park R.F."/>
            <person name="Dodds P.N."/>
            <person name="Hirsch C.D."/>
            <person name="Kianian S.F."/>
            <person name="Figueroa M."/>
        </authorList>
    </citation>
    <scope>NUCLEOTIDE SEQUENCE [LARGE SCALE GENOMIC DNA]</scope>
    <source>
        <strain evidence="2">12SD80</strain>
    </source>
</reference>
<accession>A0A2N5VGZ5</accession>
<feature type="region of interest" description="Disordered" evidence="1">
    <location>
        <begin position="239"/>
        <end position="309"/>
    </location>
</feature>
<sequence length="309" mass="33876">MVAAHIARLQIPRQAQRGSAHKQPRRQSTPPPSDSDHEQDNHREDPDMSDHDGGSVPQRRGPRLDPEEAHDNGSGGNILVDCCPPQAPSMSEEGIRNLSSAGCLWDDQKSSKEQPAGATLGRYTKPSPLPKRPLVALWTAFGHPRGSQRTLRLDGTQNRPLSQSVRWLLSGRLLVALEAASGRYAWTVHKSVLLEVDRGTVPRPPKFGRPMAVQNEPYSWPNTRSNEWCIGIQAFIKRPPGSEHGKQKLTTPGVTDDKSESSSSKESEQALAASITPKPRAPNTPSGLRPRGRPRKAIINDGAKQMKLL</sequence>
<proteinExistence type="predicted"/>
<feature type="compositionally biased region" description="Basic and acidic residues" evidence="1">
    <location>
        <begin position="34"/>
        <end position="53"/>
    </location>
</feature>
<dbReference type="AlphaFoldDB" id="A0A2N5VGZ5"/>
<dbReference type="EMBL" id="PGCI01000018">
    <property type="protein sequence ID" value="PLW49176.1"/>
    <property type="molecule type" value="Genomic_DNA"/>
</dbReference>
<evidence type="ECO:0000313" key="3">
    <source>
        <dbReference type="Proteomes" id="UP000235392"/>
    </source>
</evidence>
<comment type="caution">
    <text evidence="2">The sequence shown here is derived from an EMBL/GenBank/DDBJ whole genome shotgun (WGS) entry which is preliminary data.</text>
</comment>